<gene>
    <name evidence="2" type="ORF">IQ10_01557</name>
</gene>
<keyword evidence="3" id="KW-1185">Reference proteome</keyword>
<evidence type="ECO:0000313" key="3">
    <source>
        <dbReference type="Proteomes" id="UP000315711"/>
    </source>
</evidence>
<dbReference type="EMBL" id="VLKZ01000004">
    <property type="protein sequence ID" value="TWI56867.1"/>
    <property type="molecule type" value="Genomic_DNA"/>
</dbReference>
<dbReference type="OrthoDB" id="2706506at2"/>
<reference evidence="2 3" key="1">
    <citation type="journal article" date="2015" name="Stand. Genomic Sci.">
        <title>Genomic Encyclopedia of Bacterial and Archaeal Type Strains, Phase III: the genomes of soil and plant-associated and newly described type strains.</title>
        <authorList>
            <person name="Whitman W.B."/>
            <person name="Woyke T."/>
            <person name="Klenk H.P."/>
            <person name="Zhou Y."/>
            <person name="Lilburn T.G."/>
            <person name="Beck B.J."/>
            <person name="De Vos P."/>
            <person name="Vandamme P."/>
            <person name="Eisen J.A."/>
            <person name="Garrity G."/>
            <person name="Hugenholtz P."/>
            <person name="Kyrpides N.C."/>
        </authorList>
    </citation>
    <scope>NUCLEOTIDE SEQUENCE [LARGE SCALE GENOMIC DNA]</scope>
    <source>
        <strain evidence="2 3">CGMCC 1.10116</strain>
    </source>
</reference>
<evidence type="ECO:0000313" key="2">
    <source>
        <dbReference type="EMBL" id="TWI56867.1"/>
    </source>
</evidence>
<evidence type="ECO:0000256" key="1">
    <source>
        <dbReference type="SAM" id="MobiDB-lite"/>
    </source>
</evidence>
<sequence>MKRETYYVSIDMPVLSITKTKTPDNLIQYEIYATEEEKDKLYAMLEEVSEDDFDPEQIFGRPFDEKAADRDKDQTQKGLRQVYEYVYELGTEETKKILADIRQVGKE</sequence>
<feature type="compositionally biased region" description="Basic and acidic residues" evidence="1">
    <location>
        <begin position="62"/>
        <end position="75"/>
    </location>
</feature>
<dbReference type="Proteomes" id="UP000315711">
    <property type="component" value="Unassembled WGS sequence"/>
</dbReference>
<proteinExistence type="predicted"/>
<comment type="caution">
    <text evidence="2">The sequence shown here is derived from an EMBL/GenBank/DDBJ whole genome shotgun (WGS) entry which is preliminary data.</text>
</comment>
<name>A0A562QJD2_9BACI</name>
<organism evidence="2 3">
    <name type="scientific">Halalkalibacter nanhaiisediminis</name>
    <dbReference type="NCBI Taxonomy" id="688079"/>
    <lineage>
        <taxon>Bacteria</taxon>
        <taxon>Bacillati</taxon>
        <taxon>Bacillota</taxon>
        <taxon>Bacilli</taxon>
        <taxon>Bacillales</taxon>
        <taxon>Bacillaceae</taxon>
        <taxon>Halalkalibacter</taxon>
    </lineage>
</organism>
<accession>A0A562QJD2</accession>
<feature type="region of interest" description="Disordered" evidence="1">
    <location>
        <begin position="55"/>
        <end position="75"/>
    </location>
</feature>
<dbReference type="AlphaFoldDB" id="A0A562QJD2"/>
<dbReference type="RefSeq" id="WP_144449902.1">
    <property type="nucleotide sequence ID" value="NZ_VLKZ01000004.1"/>
</dbReference>
<protein>
    <submittedName>
        <fullName evidence="2">Uncharacterized protein</fullName>
    </submittedName>
</protein>